<dbReference type="EMBL" id="LGTQ01000006">
    <property type="protein sequence ID" value="KPM48607.1"/>
    <property type="molecule type" value="Genomic_DNA"/>
</dbReference>
<accession>A0A0P7C1S9</accession>
<comment type="caution">
    <text evidence="1">The sequence shown here is derived from an EMBL/GenBank/DDBJ whole genome shotgun (WGS) entry which is preliminary data.</text>
</comment>
<reference evidence="1 2" key="1">
    <citation type="submission" date="2015-07" db="EMBL/GenBank/DDBJ databases">
        <title>The draft genome sequence of Leadbetterella sp. JN14-9.</title>
        <authorList>
            <person name="Liu Y."/>
            <person name="Du J."/>
            <person name="Shao Z."/>
        </authorList>
    </citation>
    <scope>NUCLEOTIDE SEQUENCE [LARGE SCALE GENOMIC DNA]</scope>
    <source>
        <strain evidence="1 2">JN14-9</strain>
    </source>
</reference>
<evidence type="ECO:0000313" key="2">
    <source>
        <dbReference type="Proteomes" id="UP000050454"/>
    </source>
</evidence>
<sequence>MSFEKHEDIENRVKINNFFIYEDVFLLKLLLVTNTTQVTIPSKQSFENTPSKSEISESF</sequence>
<name>A0A0P7C1S9_9BACT</name>
<gene>
    <name evidence="1" type="ORF">AFM12_08335</name>
</gene>
<organism evidence="1 2">
    <name type="scientific">Jiulongibacter sediminis</name>
    <dbReference type="NCBI Taxonomy" id="1605367"/>
    <lineage>
        <taxon>Bacteria</taxon>
        <taxon>Pseudomonadati</taxon>
        <taxon>Bacteroidota</taxon>
        <taxon>Cytophagia</taxon>
        <taxon>Cytophagales</taxon>
        <taxon>Leadbetterellaceae</taxon>
        <taxon>Jiulongibacter</taxon>
    </lineage>
</organism>
<dbReference type="Proteomes" id="UP000050454">
    <property type="component" value="Unassembled WGS sequence"/>
</dbReference>
<protein>
    <submittedName>
        <fullName evidence="1">Uncharacterized protein</fullName>
    </submittedName>
</protein>
<dbReference type="AlphaFoldDB" id="A0A0P7C1S9"/>
<proteinExistence type="predicted"/>
<keyword evidence="2" id="KW-1185">Reference proteome</keyword>
<evidence type="ECO:0000313" key="1">
    <source>
        <dbReference type="EMBL" id="KPM48607.1"/>
    </source>
</evidence>